<organism evidence="11 12">
    <name type="scientific">Membranihabitans marinus</name>
    <dbReference type="NCBI Taxonomy" id="1227546"/>
    <lineage>
        <taxon>Bacteria</taxon>
        <taxon>Pseudomonadati</taxon>
        <taxon>Bacteroidota</taxon>
        <taxon>Saprospiria</taxon>
        <taxon>Saprospirales</taxon>
        <taxon>Saprospiraceae</taxon>
        <taxon>Membranihabitans</taxon>
    </lineage>
</organism>
<comment type="function">
    <text evidence="6 9">Catalyzes cyclization of the linear tetrapyrrole, hydroxymethylbilane, to the macrocyclic uroporphyrinogen III.</text>
</comment>
<dbReference type="EC" id="4.2.1.75" evidence="3 9"/>
<name>A0A953HY55_9BACT</name>
<dbReference type="AlphaFoldDB" id="A0A953HY55"/>
<dbReference type="Pfam" id="PF02602">
    <property type="entry name" value="HEM4"/>
    <property type="match status" value="1"/>
</dbReference>
<dbReference type="InterPro" id="IPR036108">
    <property type="entry name" value="4pyrrol_syn_uPrphyn_synt_sf"/>
</dbReference>
<evidence type="ECO:0000256" key="3">
    <source>
        <dbReference type="ARBA" id="ARBA00013109"/>
    </source>
</evidence>
<comment type="caution">
    <text evidence="11">The sequence shown here is derived from an EMBL/GenBank/DDBJ whole genome shotgun (WGS) entry which is preliminary data.</text>
</comment>
<evidence type="ECO:0000313" key="11">
    <source>
        <dbReference type="EMBL" id="MBY5957872.1"/>
    </source>
</evidence>
<evidence type="ECO:0000256" key="1">
    <source>
        <dbReference type="ARBA" id="ARBA00004772"/>
    </source>
</evidence>
<dbReference type="EMBL" id="JAHVHU010000006">
    <property type="protein sequence ID" value="MBY5957872.1"/>
    <property type="molecule type" value="Genomic_DNA"/>
</dbReference>
<comment type="catalytic activity">
    <reaction evidence="8 9">
        <text>hydroxymethylbilane = uroporphyrinogen III + H2O</text>
        <dbReference type="Rhea" id="RHEA:18965"/>
        <dbReference type="ChEBI" id="CHEBI:15377"/>
        <dbReference type="ChEBI" id="CHEBI:57308"/>
        <dbReference type="ChEBI" id="CHEBI:57845"/>
        <dbReference type="EC" id="4.2.1.75"/>
    </reaction>
</comment>
<gene>
    <name evidence="11" type="ORF">KUV50_07010</name>
</gene>
<dbReference type="CDD" id="cd06578">
    <property type="entry name" value="HemD"/>
    <property type="match status" value="1"/>
</dbReference>
<evidence type="ECO:0000256" key="5">
    <source>
        <dbReference type="ARBA" id="ARBA00023244"/>
    </source>
</evidence>
<evidence type="ECO:0000256" key="4">
    <source>
        <dbReference type="ARBA" id="ARBA00023239"/>
    </source>
</evidence>
<dbReference type="PANTHER" id="PTHR38042">
    <property type="entry name" value="UROPORPHYRINOGEN-III SYNTHASE, CHLOROPLASTIC"/>
    <property type="match status" value="1"/>
</dbReference>
<dbReference type="GO" id="GO:0006780">
    <property type="term" value="P:uroporphyrinogen III biosynthetic process"/>
    <property type="evidence" value="ECO:0007669"/>
    <property type="project" value="UniProtKB-UniRule"/>
</dbReference>
<evidence type="ECO:0000256" key="8">
    <source>
        <dbReference type="ARBA" id="ARBA00048617"/>
    </source>
</evidence>
<accession>A0A953HY55</accession>
<feature type="domain" description="Tetrapyrrole biosynthesis uroporphyrinogen III synthase" evidence="10">
    <location>
        <begin position="22"/>
        <end position="221"/>
    </location>
</feature>
<evidence type="ECO:0000256" key="2">
    <source>
        <dbReference type="ARBA" id="ARBA00008133"/>
    </source>
</evidence>
<keyword evidence="12" id="KW-1185">Reference proteome</keyword>
<proteinExistence type="inferred from homology"/>
<protein>
    <recommendedName>
        <fullName evidence="7 9">Uroporphyrinogen-III synthase</fullName>
        <ecNumber evidence="3 9">4.2.1.75</ecNumber>
    </recommendedName>
</protein>
<evidence type="ECO:0000256" key="9">
    <source>
        <dbReference type="RuleBase" id="RU366031"/>
    </source>
</evidence>
<sequence>MKTHIFISRALDPDSPLRQVESAAGVTLIHESLISIHPNPVDQLPVADWFFFYSKNGVECFAKQWEQKWKSNPKMKDIRWAAMGEGTAESLKGWGITSDFVGRGEAEEIATQFLEHSKPSESVVFFRASHSRNRLYQLISEHRDASHIVIYDNQLIEKEFPPVDIGIFTSGRNAIAFFENNTEPEQACIAIGQPTADTLLTLNVPEDKIYIAETPSEDALYDELKKVLKL</sequence>
<evidence type="ECO:0000256" key="6">
    <source>
        <dbReference type="ARBA" id="ARBA00037589"/>
    </source>
</evidence>
<reference evidence="11" key="1">
    <citation type="submission" date="2021-06" db="EMBL/GenBank/DDBJ databases">
        <title>44 bacteria genomes isolated from Dapeng, Shenzhen.</title>
        <authorList>
            <person name="Zheng W."/>
            <person name="Yu S."/>
            <person name="Huang Y."/>
        </authorList>
    </citation>
    <scope>NUCLEOTIDE SEQUENCE</scope>
    <source>
        <strain evidence="11">DP5N28-2</strain>
    </source>
</reference>
<dbReference type="PANTHER" id="PTHR38042:SF1">
    <property type="entry name" value="UROPORPHYRINOGEN-III SYNTHASE, CHLOROPLASTIC"/>
    <property type="match status" value="1"/>
</dbReference>
<comment type="pathway">
    <text evidence="1 9">Porphyrin-containing compound metabolism; protoporphyrin-IX biosynthesis; coproporphyrinogen-III from 5-aminolevulinate: step 3/4.</text>
</comment>
<evidence type="ECO:0000256" key="7">
    <source>
        <dbReference type="ARBA" id="ARBA00040167"/>
    </source>
</evidence>
<dbReference type="Proteomes" id="UP000753961">
    <property type="component" value="Unassembled WGS sequence"/>
</dbReference>
<keyword evidence="4 9" id="KW-0456">Lyase</keyword>
<dbReference type="InterPro" id="IPR003754">
    <property type="entry name" value="4pyrrol_synth_uPrphyn_synth"/>
</dbReference>
<evidence type="ECO:0000313" key="12">
    <source>
        <dbReference type="Proteomes" id="UP000753961"/>
    </source>
</evidence>
<dbReference type="InterPro" id="IPR039793">
    <property type="entry name" value="UROS/Hem4"/>
</dbReference>
<keyword evidence="5 9" id="KW-0627">Porphyrin biosynthesis</keyword>
<evidence type="ECO:0000259" key="10">
    <source>
        <dbReference type="Pfam" id="PF02602"/>
    </source>
</evidence>
<comment type="similarity">
    <text evidence="2 9">Belongs to the uroporphyrinogen-III synthase family.</text>
</comment>
<dbReference type="GO" id="GO:0006782">
    <property type="term" value="P:protoporphyrinogen IX biosynthetic process"/>
    <property type="evidence" value="ECO:0007669"/>
    <property type="project" value="UniProtKB-UniRule"/>
</dbReference>
<dbReference type="SUPFAM" id="SSF69618">
    <property type="entry name" value="HemD-like"/>
    <property type="match status" value="1"/>
</dbReference>
<dbReference type="Gene3D" id="3.40.50.10090">
    <property type="match status" value="2"/>
</dbReference>
<dbReference type="GO" id="GO:0004852">
    <property type="term" value="F:uroporphyrinogen-III synthase activity"/>
    <property type="evidence" value="ECO:0007669"/>
    <property type="project" value="UniProtKB-UniRule"/>
</dbReference>
<dbReference type="RefSeq" id="WP_222579392.1">
    <property type="nucleotide sequence ID" value="NZ_JAHVHU010000006.1"/>
</dbReference>